<dbReference type="GO" id="GO:0010460">
    <property type="term" value="P:positive regulation of heart rate"/>
    <property type="evidence" value="ECO:0007669"/>
    <property type="project" value="TreeGrafter"/>
</dbReference>
<evidence type="ECO:0008006" key="9">
    <source>
        <dbReference type="Google" id="ProtNLM"/>
    </source>
</evidence>
<keyword evidence="3" id="KW-0964">Secreted</keyword>
<dbReference type="GO" id="GO:0005615">
    <property type="term" value="C:extracellular space"/>
    <property type="evidence" value="ECO:0007669"/>
    <property type="project" value="TreeGrafter"/>
</dbReference>
<feature type="disulfide bond" evidence="6">
    <location>
        <begin position="127"/>
        <end position="132"/>
    </location>
</feature>
<comment type="caution">
    <text evidence="7">The sequence shown here is derived from an EMBL/GenBank/DDBJ whole genome shotgun (WGS) entry which is preliminary data.</text>
</comment>
<gene>
    <name evidence="7" type="ORF">Q7C36_009641</name>
</gene>
<dbReference type="GO" id="GO:1990410">
    <property type="term" value="P:adrenomedullin receptor signaling pathway"/>
    <property type="evidence" value="ECO:0007669"/>
    <property type="project" value="TreeGrafter"/>
</dbReference>
<evidence type="ECO:0000256" key="2">
    <source>
        <dbReference type="ARBA" id="ARBA00010575"/>
    </source>
</evidence>
<dbReference type="GO" id="GO:0007189">
    <property type="term" value="P:adenylate cyclase-activating G protein-coupled receptor signaling pathway"/>
    <property type="evidence" value="ECO:0007669"/>
    <property type="project" value="TreeGrafter"/>
</dbReference>
<accession>A0AA88MYR6</accession>
<reference evidence="7" key="1">
    <citation type="submission" date="2023-08" db="EMBL/GenBank/DDBJ databases">
        <title>Pelteobagrus vachellii genome.</title>
        <authorList>
            <person name="Liu H."/>
        </authorList>
    </citation>
    <scope>NUCLEOTIDE SEQUENCE</scope>
    <source>
        <strain evidence="7">PRFRI_2022a</strain>
        <tissue evidence="7">Muscle</tissue>
    </source>
</reference>
<dbReference type="PANTHER" id="PTHR23414">
    <property type="entry name" value="ADRENOMEDULLIN, ADM"/>
    <property type="match status" value="1"/>
</dbReference>
<dbReference type="GO" id="GO:0003073">
    <property type="term" value="P:regulation of systemic arterial blood pressure"/>
    <property type="evidence" value="ECO:0007669"/>
    <property type="project" value="TreeGrafter"/>
</dbReference>
<sequence length="184" mass="20700">MPLLLLISLVMEREERVTKGQITITVATDPKQNFLLGSKSKMKKVSLSILMWCLLAAFMPCALSATLPSNSDRENKLNMALQKRHLCVPKRSLEDSVEHLAQQENRNMGTPISQSSDNPNRRGKRGCNLLTCSVHDLAYRLSKLSNKMNNAPLHKISPCGFGRRRRRSLFRRSAAQTHLTASET</sequence>
<dbReference type="Pfam" id="PF00214">
    <property type="entry name" value="Calc_CGRP_IAPP"/>
    <property type="match status" value="1"/>
</dbReference>
<dbReference type="GO" id="GO:0031700">
    <property type="term" value="F:adrenomedullin receptor binding"/>
    <property type="evidence" value="ECO:0007669"/>
    <property type="project" value="TreeGrafter"/>
</dbReference>
<keyword evidence="4" id="KW-0732">Signal</keyword>
<keyword evidence="8" id="KW-1185">Reference proteome</keyword>
<dbReference type="EMBL" id="JAVHJS010000009">
    <property type="protein sequence ID" value="KAK2847959.1"/>
    <property type="molecule type" value="Genomic_DNA"/>
</dbReference>
<protein>
    <recommendedName>
        <fullName evidence="9">Adrenomedullin</fullName>
    </recommendedName>
</protein>
<evidence type="ECO:0000313" key="7">
    <source>
        <dbReference type="EMBL" id="KAK2847959.1"/>
    </source>
</evidence>
<evidence type="ECO:0000256" key="4">
    <source>
        <dbReference type="ARBA" id="ARBA00022729"/>
    </source>
</evidence>
<dbReference type="GO" id="GO:0005179">
    <property type="term" value="F:hormone activity"/>
    <property type="evidence" value="ECO:0007669"/>
    <property type="project" value="InterPro"/>
</dbReference>
<evidence type="ECO:0000256" key="6">
    <source>
        <dbReference type="PIRSR" id="PIRSR621116-50"/>
    </source>
</evidence>
<proteinExistence type="inferred from homology"/>
<dbReference type="Proteomes" id="UP001187315">
    <property type="component" value="Unassembled WGS sequence"/>
</dbReference>
<name>A0AA88MYR6_TACVA</name>
<organism evidence="7 8">
    <name type="scientific">Tachysurus vachellii</name>
    <name type="common">Darkbarbel catfish</name>
    <name type="synonym">Pelteobagrus vachellii</name>
    <dbReference type="NCBI Taxonomy" id="175792"/>
    <lineage>
        <taxon>Eukaryota</taxon>
        <taxon>Metazoa</taxon>
        <taxon>Chordata</taxon>
        <taxon>Craniata</taxon>
        <taxon>Vertebrata</taxon>
        <taxon>Euteleostomi</taxon>
        <taxon>Actinopterygii</taxon>
        <taxon>Neopterygii</taxon>
        <taxon>Teleostei</taxon>
        <taxon>Ostariophysi</taxon>
        <taxon>Siluriformes</taxon>
        <taxon>Bagridae</taxon>
        <taxon>Tachysurus</taxon>
    </lineage>
</organism>
<evidence type="ECO:0000256" key="5">
    <source>
        <dbReference type="ARBA" id="ARBA00023157"/>
    </source>
</evidence>
<dbReference type="PANTHER" id="PTHR23414:SF3">
    <property type="entry name" value="PRO-ADRENOMEDULLIN"/>
    <property type="match status" value="1"/>
</dbReference>
<keyword evidence="5 6" id="KW-1015">Disulfide bond</keyword>
<evidence type="ECO:0000256" key="1">
    <source>
        <dbReference type="ARBA" id="ARBA00004613"/>
    </source>
</evidence>
<dbReference type="InterPro" id="IPR051665">
    <property type="entry name" value="Adrenomedullin-reg_peptide"/>
</dbReference>
<comment type="subcellular location">
    <subcellularLocation>
        <location evidence="1">Secreted</location>
    </subcellularLocation>
</comment>
<evidence type="ECO:0000256" key="3">
    <source>
        <dbReference type="ARBA" id="ARBA00022525"/>
    </source>
</evidence>
<comment type="similarity">
    <text evidence="2">Belongs to the adrenomedullin family.</text>
</comment>
<evidence type="ECO:0000313" key="8">
    <source>
        <dbReference type="Proteomes" id="UP001187315"/>
    </source>
</evidence>
<dbReference type="AlphaFoldDB" id="A0AA88MYR6"/>
<dbReference type="InterPro" id="IPR021116">
    <property type="entry name" value="Calcitonin/adrenomedullin"/>
</dbReference>